<dbReference type="AlphaFoldDB" id="A0A914WNU0"/>
<sequence>MTQNFPPSSSTSSALKAASIPDLRFLCARTISIHLFQVNIRWRLLSDVTKSLKQWLFNARLPRQLKSAIHAGLGETFREVQRWGDKHCDMFLDDPKRVHRGEHLRMYFGCLVWKPTSIAVDDFLTAEKIMRDECADWPQMQFQFACAYAMVDYLESEFDKIRLRAFKRRLAGHPLYDFWLE</sequence>
<protein>
    <submittedName>
        <fullName evidence="2">Uncharacterized protein</fullName>
    </submittedName>
</protein>
<proteinExistence type="predicted"/>
<evidence type="ECO:0000313" key="2">
    <source>
        <dbReference type="WBParaSite" id="PSAMB.scaffold4747size13656.g25062.t1"/>
    </source>
</evidence>
<keyword evidence="1" id="KW-1185">Reference proteome</keyword>
<dbReference type="WBParaSite" id="PSAMB.scaffold4747size13656.g25062.t1">
    <property type="protein sequence ID" value="PSAMB.scaffold4747size13656.g25062.t1"/>
    <property type="gene ID" value="PSAMB.scaffold4747size13656.g25062"/>
</dbReference>
<name>A0A914WNU0_9BILA</name>
<dbReference type="Proteomes" id="UP000887566">
    <property type="component" value="Unplaced"/>
</dbReference>
<accession>A0A914WNU0</accession>
<organism evidence="1 2">
    <name type="scientific">Plectus sambesii</name>
    <dbReference type="NCBI Taxonomy" id="2011161"/>
    <lineage>
        <taxon>Eukaryota</taxon>
        <taxon>Metazoa</taxon>
        <taxon>Ecdysozoa</taxon>
        <taxon>Nematoda</taxon>
        <taxon>Chromadorea</taxon>
        <taxon>Plectida</taxon>
        <taxon>Plectina</taxon>
        <taxon>Plectoidea</taxon>
        <taxon>Plectidae</taxon>
        <taxon>Plectus</taxon>
    </lineage>
</organism>
<evidence type="ECO:0000313" key="1">
    <source>
        <dbReference type="Proteomes" id="UP000887566"/>
    </source>
</evidence>
<reference evidence="2" key="1">
    <citation type="submission" date="2022-11" db="UniProtKB">
        <authorList>
            <consortium name="WormBaseParasite"/>
        </authorList>
    </citation>
    <scope>IDENTIFICATION</scope>
</reference>